<evidence type="ECO:0000313" key="5">
    <source>
        <dbReference type="Proteomes" id="UP000562027"/>
    </source>
</evidence>
<protein>
    <submittedName>
        <fullName evidence="4">3-carboxy-cis,cis-muconate cycloisomerase</fullName>
        <ecNumber evidence="4">5.5.1.2</ecNumber>
    </submittedName>
</protein>
<dbReference type="PRINTS" id="PR00149">
    <property type="entry name" value="FUMRATELYASE"/>
</dbReference>
<dbReference type="SMART" id="SM00998">
    <property type="entry name" value="ADSL_C"/>
    <property type="match status" value="1"/>
</dbReference>
<dbReference type="RefSeq" id="WP_184296199.1">
    <property type="nucleotide sequence ID" value="NZ_JACHLP010000001.1"/>
</dbReference>
<organism evidence="4 5">
    <name type="scientific">Roseateles oligotrophus</name>
    <dbReference type="NCBI Taxonomy" id="1769250"/>
    <lineage>
        <taxon>Bacteria</taxon>
        <taxon>Pseudomonadati</taxon>
        <taxon>Pseudomonadota</taxon>
        <taxon>Betaproteobacteria</taxon>
        <taxon>Burkholderiales</taxon>
        <taxon>Sphaerotilaceae</taxon>
        <taxon>Roseateles</taxon>
    </lineage>
</organism>
<dbReference type="InterPro" id="IPR008948">
    <property type="entry name" value="L-Aspartase-like"/>
</dbReference>
<gene>
    <name evidence="4" type="ORF">HNP55_000699</name>
</gene>
<reference evidence="4 5" key="1">
    <citation type="submission" date="2020-08" db="EMBL/GenBank/DDBJ databases">
        <title>Functional genomics of gut bacteria from endangered species of beetles.</title>
        <authorList>
            <person name="Carlos-Shanley C."/>
        </authorList>
    </citation>
    <scope>NUCLEOTIDE SEQUENCE [LARGE SCALE GENOMIC DNA]</scope>
    <source>
        <strain evidence="4 5">S00239</strain>
    </source>
</reference>
<dbReference type="InterPro" id="IPR019468">
    <property type="entry name" value="AdenyloSucc_lyase_C"/>
</dbReference>
<comment type="similarity">
    <text evidence="1">Belongs to the class-II fumarase/aspartase family.</text>
</comment>
<dbReference type="EMBL" id="JACHLP010000001">
    <property type="protein sequence ID" value="MBB4842204.1"/>
    <property type="molecule type" value="Genomic_DNA"/>
</dbReference>
<dbReference type="Gene3D" id="1.10.40.30">
    <property type="entry name" value="Fumarase/aspartase (C-terminal domain)"/>
    <property type="match status" value="1"/>
</dbReference>
<dbReference type="Pfam" id="PF00206">
    <property type="entry name" value="Lyase_1"/>
    <property type="match status" value="1"/>
</dbReference>
<dbReference type="PANTHER" id="PTHR43172:SF2">
    <property type="entry name" value="ADENYLOSUCCINATE LYASE C-TERMINAL DOMAIN-CONTAINING PROTEIN"/>
    <property type="match status" value="1"/>
</dbReference>
<dbReference type="GO" id="GO:0047472">
    <property type="term" value="F:3-carboxy-cis,cis-muconate cycloisomerase activity"/>
    <property type="evidence" value="ECO:0007669"/>
    <property type="project" value="UniProtKB-EC"/>
</dbReference>
<dbReference type="EC" id="5.5.1.2" evidence="4"/>
<evidence type="ECO:0000313" key="4">
    <source>
        <dbReference type="EMBL" id="MBB4842204.1"/>
    </source>
</evidence>
<keyword evidence="5" id="KW-1185">Reference proteome</keyword>
<dbReference type="Proteomes" id="UP000562027">
    <property type="component" value="Unassembled WGS sequence"/>
</dbReference>
<proteinExistence type="inferred from homology"/>
<sequence>MSVLVFEGFLSTPEMLKVLAQASIVQAMMDFEAALAKAQGRVGVIPASAAQAIASLCRAELYDINALVAASARDGSLAIPVVRRLAETVALFDPVAAGFVHWGATSQDVIDTSQILLTRRALQLIEDDLLQLLSLLLDLADAQPVTPVLARTLLQAAQVSSLRFRVASWALPLLRAAQALRQAADAALQLQLGGAVGTLSALGEQGDAVSAALAAELRLPLPEMPWHSQRDRMVRLCAELGVLCGSLGKLARDISLLSQPEIAELAEPDGESPSRPRSVSSAMPHKRNPVYSMLALAAGQRAPQRVAALLGSMMQEFERGLGGWQAELAETVSLLMHTHGSVRAMVTALSGLKIYPERMRLNVEAQQGLVFAEGLTMLLAGPLGRLEAQHLVEGLCAQVLEGEEGGAPAQGQGQGLAAAARALVQRDERLRDKVRAAELEAVFDVERVAAQADQRVAKALAQAREGLTALQDAPHW</sequence>
<accession>A0A840L181</accession>
<keyword evidence="4" id="KW-0413">Isomerase</keyword>
<name>A0A840L181_9BURK</name>
<feature type="region of interest" description="Disordered" evidence="2">
    <location>
        <begin position="265"/>
        <end position="284"/>
    </location>
</feature>
<evidence type="ECO:0000256" key="2">
    <source>
        <dbReference type="SAM" id="MobiDB-lite"/>
    </source>
</evidence>
<feature type="domain" description="Adenylosuccinate lyase C-terminal" evidence="3">
    <location>
        <begin position="367"/>
        <end position="460"/>
    </location>
</feature>
<evidence type="ECO:0000259" key="3">
    <source>
        <dbReference type="SMART" id="SM00998"/>
    </source>
</evidence>
<dbReference type="Gene3D" id="1.20.200.10">
    <property type="entry name" value="Fumarase/aspartase (Central domain)"/>
    <property type="match status" value="1"/>
</dbReference>
<comment type="caution">
    <text evidence="4">The sequence shown here is derived from an EMBL/GenBank/DDBJ whole genome shotgun (WGS) entry which is preliminary data.</text>
</comment>
<dbReference type="InterPro" id="IPR000362">
    <property type="entry name" value="Fumarate_lyase_fam"/>
</dbReference>
<dbReference type="AlphaFoldDB" id="A0A840L181"/>
<dbReference type="SUPFAM" id="SSF48557">
    <property type="entry name" value="L-aspartase-like"/>
    <property type="match status" value="1"/>
</dbReference>
<dbReference type="PANTHER" id="PTHR43172">
    <property type="entry name" value="ADENYLOSUCCINATE LYASE"/>
    <property type="match status" value="1"/>
</dbReference>
<evidence type="ECO:0000256" key="1">
    <source>
        <dbReference type="ARBA" id="ARBA00034772"/>
    </source>
</evidence>
<dbReference type="InterPro" id="IPR022761">
    <property type="entry name" value="Fumarate_lyase_N"/>
</dbReference>